<sequence length="125" mass="14160">MYYGVLCDWCRDIFSKSTYITENIMINTTGLQCYKNSFSIVVPTNPKLSEILHSKVGYDYIVDGLGRKGKNFGKISETFTNNGGHCPPSVATRPDGNPLLIDTSKHVTRPILLLLFRWIQSIWQT</sequence>
<reference evidence="1" key="1">
    <citation type="journal article" date="2012" name="PLoS ONE">
        <title>The Mitochondrial Genome of the Lycophyte Huperzia squarrosa: The Most Archaic Form in Vascular Plants.</title>
        <authorList>
            <person name="Liu Y."/>
            <person name="Wang B."/>
            <person name="Cui P."/>
            <person name="Li L."/>
            <person name="Xue J.Y."/>
            <person name="Yu J."/>
            <person name="Qiu Y.L."/>
        </authorList>
    </citation>
    <scope>NUCLEOTIDE SEQUENCE</scope>
</reference>
<geneLocation type="mitochondrion" evidence="1"/>
<dbReference type="AlphaFoldDB" id="H9M829"/>
<proteinExistence type="predicted"/>
<gene>
    <name evidence="1" type="primary">ORF125_1</name>
    <name evidence="1" type="ORF">HusqMp18</name>
</gene>
<accession>H9M829</accession>
<protein>
    <submittedName>
        <fullName evidence="1">Uncharacterized protein</fullName>
    </submittedName>
</protein>
<dbReference type="RefSeq" id="YP_006234261.1">
    <property type="nucleotide sequence ID" value="NC_017755.1"/>
</dbReference>
<keyword evidence="1" id="KW-0496">Mitochondrion</keyword>
<dbReference type="EMBL" id="JQ002659">
    <property type="protein sequence ID" value="AEV55736.1"/>
    <property type="molecule type" value="Genomic_DNA"/>
</dbReference>
<dbReference type="GeneID" id="12354460"/>
<name>H9M829_PHLSQ</name>
<organism evidence="1">
    <name type="scientific">Phlegmariurus squarrosus</name>
    <name type="common">Rock tassel fern</name>
    <name type="synonym">Lycopodium squarrosum</name>
    <dbReference type="NCBI Taxonomy" id="73615"/>
    <lineage>
        <taxon>Eukaryota</taxon>
        <taxon>Viridiplantae</taxon>
        <taxon>Streptophyta</taxon>
        <taxon>Embryophyta</taxon>
        <taxon>Tracheophyta</taxon>
        <taxon>Lycopodiopsida</taxon>
        <taxon>Lycopodiales</taxon>
        <taxon>Lycopodiaceae</taxon>
        <taxon>Huperzioideae</taxon>
        <taxon>Phlegmariurus</taxon>
    </lineage>
</organism>
<evidence type="ECO:0000313" key="1">
    <source>
        <dbReference type="EMBL" id="AEV55736.1"/>
    </source>
</evidence>